<dbReference type="PANTHER" id="PTHR43783:SF1">
    <property type="entry name" value="UDP-N-ACETYLGLUCOSAMINE 1-CARBOXYVINYLTRANSFERASE"/>
    <property type="match status" value="1"/>
</dbReference>
<dbReference type="InterPro" id="IPR001986">
    <property type="entry name" value="Enolpyruvate_Tfrase_dom"/>
</dbReference>
<evidence type="ECO:0000256" key="9">
    <source>
        <dbReference type="ARBA" id="ARBA00023316"/>
    </source>
</evidence>
<evidence type="ECO:0000256" key="11">
    <source>
        <dbReference type="ARBA" id="ARBA00039108"/>
    </source>
</evidence>
<comment type="catalytic activity">
    <reaction evidence="15">
        <text>phosphoenolpyruvate + UDP-N-acetyl-alpha-D-glucosamine = UDP-N-acetyl-3-O-(1-carboxyvinyl)-alpha-D-glucosamine + phosphate</text>
        <dbReference type="Rhea" id="RHEA:18681"/>
        <dbReference type="ChEBI" id="CHEBI:43474"/>
        <dbReference type="ChEBI" id="CHEBI:57705"/>
        <dbReference type="ChEBI" id="CHEBI:58702"/>
        <dbReference type="ChEBI" id="CHEBI:68483"/>
        <dbReference type="EC" id="2.5.1.7"/>
    </reaction>
</comment>
<dbReference type="GO" id="GO:0071555">
    <property type="term" value="P:cell wall organization"/>
    <property type="evidence" value="ECO:0007669"/>
    <property type="project" value="UniProtKB-KW"/>
</dbReference>
<keyword evidence="3" id="KW-0963">Cytoplasm</keyword>
<accession>A0AAV9TXL5</accession>
<evidence type="ECO:0000256" key="2">
    <source>
        <dbReference type="ARBA" id="ARBA00004752"/>
    </source>
</evidence>
<comment type="subcellular location">
    <subcellularLocation>
        <location evidence="1">Cytoplasm</location>
    </subcellularLocation>
</comment>
<evidence type="ECO:0000256" key="7">
    <source>
        <dbReference type="ARBA" id="ARBA00022984"/>
    </source>
</evidence>
<dbReference type="GO" id="GO:0008760">
    <property type="term" value="F:UDP-N-acetylglucosamine 1-carboxyvinyltransferase activity"/>
    <property type="evidence" value="ECO:0007669"/>
    <property type="project" value="UniProtKB-EC"/>
</dbReference>
<evidence type="ECO:0000313" key="18">
    <source>
        <dbReference type="Proteomes" id="UP001375240"/>
    </source>
</evidence>
<name>A0AAV9TXL5_9PEZI</name>
<comment type="caution">
    <text evidence="17">The sequence shown here is derived from an EMBL/GenBank/DDBJ whole genome shotgun (WGS) entry which is preliminary data.</text>
</comment>
<feature type="domain" description="Enolpyruvate transferase" evidence="16">
    <location>
        <begin position="49"/>
        <end position="467"/>
    </location>
</feature>
<evidence type="ECO:0000256" key="1">
    <source>
        <dbReference type="ARBA" id="ARBA00004496"/>
    </source>
</evidence>
<dbReference type="SUPFAM" id="SSF55205">
    <property type="entry name" value="EPT/RTPC-like"/>
    <property type="match status" value="1"/>
</dbReference>
<evidence type="ECO:0000256" key="3">
    <source>
        <dbReference type="ARBA" id="ARBA00022490"/>
    </source>
</evidence>
<dbReference type="PANTHER" id="PTHR43783">
    <property type="entry name" value="UDP-N-ACETYLGLUCOSAMINE 1-CARBOXYVINYLTRANSFERASE"/>
    <property type="match status" value="1"/>
</dbReference>
<dbReference type="Pfam" id="PF00275">
    <property type="entry name" value="EPSP_synthase"/>
    <property type="match status" value="1"/>
</dbReference>
<keyword evidence="6" id="KW-0133">Cell shape</keyword>
<comment type="similarity">
    <text evidence="10">Belongs to the EPSP synthase family. MurA subfamily.</text>
</comment>
<evidence type="ECO:0000256" key="10">
    <source>
        <dbReference type="ARBA" id="ARBA00038367"/>
    </source>
</evidence>
<dbReference type="InterPro" id="IPR050068">
    <property type="entry name" value="MurA_subfamily"/>
</dbReference>
<keyword evidence="9" id="KW-0961">Cell wall biogenesis/degradation</keyword>
<dbReference type="InterPro" id="IPR036968">
    <property type="entry name" value="Enolpyruvate_Tfrase_sf"/>
</dbReference>
<proteinExistence type="inferred from homology"/>
<organism evidence="17 18">
    <name type="scientific">Orbilia brochopaga</name>
    <dbReference type="NCBI Taxonomy" id="3140254"/>
    <lineage>
        <taxon>Eukaryota</taxon>
        <taxon>Fungi</taxon>
        <taxon>Dikarya</taxon>
        <taxon>Ascomycota</taxon>
        <taxon>Pezizomycotina</taxon>
        <taxon>Orbiliomycetes</taxon>
        <taxon>Orbiliales</taxon>
        <taxon>Orbiliaceae</taxon>
        <taxon>Orbilia</taxon>
    </lineage>
</organism>
<dbReference type="InterPro" id="IPR013792">
    <property type="entry name" value="RNA3'P_cycl/enolpyr_Trfase_a/b"/>
</dbReference>
<evidence type="ECO:0000256" key="4">
    <source>
        <dbReference type="ARBA" id="ARBA00022618"/>
    </source>
</evidence>
<protein>
    <recommendedName>
        <fullName evidence="12">UDP-N-acetylglucosamine 1-carboxyvinyltransferase</fullName>
        <ecNumber evidence="11">2.5.1.7</ecNumber>
    </recommendedName>
    <alternativeName>
        <fullName evidence="13">Enoylpyruvate transferase</fullName>
    </alternativeName>
    <alternativeName>
        <fullName evidence="14">UDP-N-acetylglucosamine enolpyruvyl transferase</fullName>
    </alternativeName>
</protein>
<keyword evidence="7" id="KW-0573">Peptidoglycan synthesis</keyword>
<dbReference type="Gene3D" id="3.65.10.10">
    <property type="entry name" value="Enolpyruvate transferase domain"/>
    <property type="match status" value="2"/>
</dbReference>
<keyword evidence="4" id="KW-0132">Cell division</keyword>
<keyword evidence="18" id="KW-1185">Reference proteome</keyword>
<evidence type="ECO:0000256" key="8">
    <source>
        <dbReference type="ARBA" id="ARBA00023306"/>
    </source>
</evidence>
<evidence type="ECO:0000256" key="13">
    <source>
        <dbReference type="ARBA" id="ARBA00042443"/>
    </source>
</evidence>
<sequence length="481" mass="53298">MKPDTPILHLNILDSPRKTSKPELAALLPADFKGRNRDSNRGKVNLRIEGGHQLSGDVTLRTSKNAAVALLCASLLNYGVTRFPRFPQIEEVFRMIEVLESIGVVLEWMDNSTLEVRRPEKLQLENLDNEAAKVTRSILMLIGVLMHESKNFEIPNAGGCQLGQRTVEPHVDALAEFGVDVIEMCNQLRVTVNKCTPCEITLHEAGNTVTNNVLLAAARTFGETFIQAASADYMVQDLCFFLQKLGVGIEGIGTPLLRVKGAGRIQEHITYSLTEDPIEAMFFITTAVVTDSEITIRRVPFRWISLELLKLKKMGLRYTMANTCKASNGCISLADLTIHRHKGCLQALSDKIHPNIWPGINPDSLPYFVPIAAVAAGRTIIHDWMYDGRTVHYCEMAKLGVAIEMADPHRVYVEGPTKFHPPEEKLACPPALRPATILLISMLAANGVSVISNIYTINRGYENLVARLNSLGAHVYAFYDD</sequence>
<dbReference type="GO" id="GO:0008360">
    <property type="term" value="P:regulation of cell shape"/>
    <property type="evidence" value="ECO:0007669"/>
    <property type="project" value="UniProtKB-KW"/>
</dbReference>
<evidence type="ECO:0000313" key="17">
    <source>
        <dbReference type="EMBL" id="KAK6330487.1"/>
    </source>
</evidence>
<evidence type="ECO:0000256" key="6">
    <source>
        <dbReference type="ARBA" id="ARBA00022960"/>
    </source>
</evidence>
<evidence type="ECO:0000259" key="16">
    <source>
        <dbReference type="Pfam" id="PF00275"/>
    </source>
</evidence>
<evidence type="ECO:0000256" key="12">
    <source>
        <dbReference type="ARBA" id="ARBA00039754"/>
    </source>
</evidence>
<gene>
    <name evidence="17" type="ORF">TWF696_003378</name>
</gene>
<evidence type="ECO:0000256" key="5">
    <source>
        <dbReference type="ARBA" id="ARBA00022679"/>
    </source>
</evidence>
<keyword evidence="8" id="KW-0131">Cell cycle</keyword>
<evidence type="ECO:0000256" key="15">
    <source>
        <dbReference type="ARBA" id="ARBA00047527"/>
    </source>
</evidence>
<dbReference type="EMBL" id="JAVHNQ010000017">
    <property type="protein sequence ID" value="KAK6330487.1"/>
    <property type="molecule type" value="Genomic_DNA"/>
</dbReference>
<dbReference type="Proteomes" id="UP001375240">
    <property type="component" value="Unassembled WGS sequence"/>
</dbReference>
<reference evidence="17 18" key="1">
    <citation type="submission" date="2019-10" db="EMBL/GenBank/DDBJ databases">
        <authorList>
            <person name="Palmer J.M."/>
        </authorList>
    </citation>
    <scope>NUCLEOTIDE SEQUENCE [LARGE SCALE GENOMIC DNA]</scope>
    <source>
        <strain evidence="17 18">TWF696</strain>
    </source>
</reference>
<keyword evidence="5" id="KW-0808">Transferase</keyword>
<comment type="pathway">
    <text evidence="2">Cell wall biogenesis; peptidoglycan biosynthesis.</text>
</comment>
<dbReference type="GO" id="GO:0005737">
    <property type="term" value="C:cytoplasm"/>
    <property type="evidence" value="ECO:0007669"/>
    <property type="project" value="UniProtKB-SubCell"/>
</dbReference>
<dbReference type="GO" id="GO:0051301">
    <property type="term" value="P:cell division"/>
    <property type="evidence" value="ECO:0007669"/>
    <property type="project" value="UniProtKB-KW"/>
</dbReference>
<dbReference type="EC" id="2.5.1.7" evidence="11"/>
<dbReference type="AlphaFoldDB" id="A0AAV9TXL5"/>
<evidence type="ECO:0000256" key="14">
    <source>
        <dbReference type="ARBA" id="ARBA00042842"/>
    </source>
</evidence>